<reference evidence="1 3" key="1">
    <citation type="submission" date="2019-12" db="EMBL/GenBank/DDBJ databases">
        <authorList>
            <person name="Reyes-Prieto M."/>
        </authorList>
    </citation>
    <scope>NUCLEOTIDE SEQUENCE [LARGE SCALE GENOMIC DNA]</scope>
    <source>
        <strain evidence="1">HF14-78462</strain>
    </source>
</reference>
<sequence length="101" mass="11575">MTDPDAWLAEEARLIILRTLSEEANESLNSNLLVRHLRERFGIPRDRPWVHLQLAHLKEMGAVKLVDAETVKIATLTQTGHRHLQRELVIEGVKRPSRPGE</sequence>
<dbReference type="Proteomes" id="UP000433050">
    <property type="component" value="Unassembled WGS sequence"/>
</dbReference>
<evidence type="ECO:0000313" key="2">
    <source>
        <dbReference type="EMBL" id="CAA0129401.1"/>
    </source>
</evidence>
<proteinExistence type="predicted"/>
<accession>A0A5S9R3K9</accession>
<dbReference type="EMBL" id="CACSAS010000012">
    <property type="protein sequence ID" value="CAA0128836.1"/>
    <property type="molecule type" value="Genomic_DNA"/>
</dbReference>
<dbReference type="AlphaFoldDB" id="A0A5S9R3K9"/>
<keyword evidence="3" id="KW-1185">Reference proteome</keyword>
<dbReference type="RefSeq" id="WP_159602065.1">
    <property type="nucleotide sequence ID" value="NZ_CACSAS010000012.1"/>
</dbReference>
<dbReference type="EMBL" id="CACSAS010000031">
    <property type="protein sequence ID" value="CAA0129401.1"/>
    <property type="molecule type" value="Genomic_DNA"/>
</dbReference>
<evidence type="ECO:0000313" key="1">
    <source>
        <dbReference type="EMBL" id="CAA0128836.1"/>
    </source>
</evidence>
<name>A0A5S9R3K9_9HYPH</name>
<evidence type="ECO:0000313" key="3">
    <source>
        <dbReference type="Proteomes" id="UP000433050"/>
    </source>
</evidence>
<protein>
    <submittedName>
        <fullName evidence="1">Uncharacterized protein</fullName>
    </submittedName>
</protein>
<dbReference type="SUPFAM" id="SSF46785">
    <property type="entry name" value="Winged helix' DNA-binding domain"/>
    <property type="match status" value="1"/>
</dbReference>
<gene>
    <name evidence="1" type="ORF">STARVERO_04299</name>
    <name evidence="2" type="ORF">STARVERO_04503</name>
</gene>
<organism evidence="1 3">
    <name type="scientific">Starkeya nomas</name>
    <dbReference type="NCBI Taxonomy" id="2666134"/>
    <lineage>
        <taxon>Bacteria</taxon>
        <taxon>Pseudomonadati</taxon>
        <taxon>Pseudomonadota</taxon>
        <taxon>Alphaproteobacteria</taxon>
        <taxon>Hyphomicrobiales</taxon>
        <taxon>Xanthobacteraceae</taxon>
        <taxon>Starkeya</taxon>
    </lineage>
</organism>
<dbReference type="InterPro" id="IPR036390">
    <property type="entry name" value="WH_DNA-bd_sf"/>
</dbReference>